<feature type="transmembrane region" description="Helical" evidence="1">
    <location>
        <begin position="19"/>
        <end position="39"/>
    </location>
</feature>
<dbReference type="Proteomes" id="UP000092461">
    <property type="component" value="Unassembled WGS sequence"/>
</dbReference>
<keyword evidence="1" id="KW-0472">Membrane</keyword>
<reference evidence="2" key="1">
    <citation type="submission" date="2020-05" db="UniProtKB">
        <authorList>
            <consortium name="EnsemblMetazoa"/>
        </authorList>
    </citation>
    <scope>IDENTIFICATION</scope>
    <source>
        <strain evidence="2">Jacobina</strain>
    </source>
</reference>
<evidence type="ECO:0000313" key="2">
    <source>
        <dbReference type="EnsemblMetazoa" id="LLOJ004618-PA"/>
    </source>
</evidence>
<evidence type="ECO:0000256" key="1">
    <source>
        <dbReference type="SAM" id="Phobius"/>
    </source>
</evidence>
<evidence type="ECO:0000313" key="3">
    <source>
        <dbReference type="Proteomes" id="UP000092461"/>
    </source>
</evidence>
<dbReference type="EnsemblMetazoa" id="LLOJ004618-RA">
    <property type="protein sequence ID" value="LLOJ004618-PA"/>
    <property type="gene ID" value="LLOJ004618"/>
</dbReference>
<organism evidence="2 3">
    <name type="scientific">Lutzomyia longipalpis</name>
    <name type="common">Sand fly</name>
    <dbReference type="NCBI Taxonomy" id="7200"/>
    <lineage>
        <taxon>Eukaryota</taxon>
        <taxon>Metazoa</taxon>
        <taxon>Ecdysozoa</taxon>
        <taxon>Arthropoda</taxon>
        <taxon>Hexapoda</taxon>
        <taxon>Insecta</taxon>
        <taxon>Pterygota</taxon>
        <taxon>Neoptera</taxon>
        <taxon>Endopterygota</taxon>
        <taxon>Diptera</taxon>
        <taxon>Nematocera</taxon>
        <taxon>Psychodoidea</taxon>
        <taxon>Psychodidae</taxon>
        <taxon>Lutzomyia</taxon>
        <taxon>Lutzomyia</taxon>
    </lineage>
</organism>
<dbReference type="EMBL" id="AJWK01014410">
    <property type="status" value="NOT_ANNOTATED_CDS"/>
    <property type="molecule type" value="Genomic_DNA"/>
</dbReference>
<proteinExistence type="predicted"/>
<name>A0A1B0CJB7_LUTLO</name>
<protein>
    <submittedName>
        <fullName evidence="2">Uncharacterized protein</fullName>
    </submittedName>
</protein>
<dbReference type="VEuPathDB" id="VectorBase:LLONM1_003484"/>
<keyword evidence="1" id="KW-0812">Transmembrane</keyword>
<dbReference type="VEuPathDB" id="VectorBase:LLOJ004618"/>
<keyword evidence="3" id="KW-1185">Reference proteome</keyword>
<accession>A0A1B0CJB7</accession>
<keyword evidence="1" id="KW-1133">Transmembrane helix</keyword>
<dbReference type="AlphaFoldDB" id="A0A1B0CJB7"/>
<sequence>MDISEEIAKVSSDGEPHEVLTLIAVSAGFLAAIAILIVLRINLSTSHQRDTRERRRISLFGVRRSLEITRKPEIYTIEQHSGCLETKITIDENEKYLYIPGITTIAM</sequence>